<keyword evidence="19" id="KW-1185">Reference proteome</keyword>
<dbReference type="Pfam" id="PF00593">
    <property type="entry name" value="TonB_dep_Rec_b-barrel"/>
    <property type="match status" value="1"/>
</dbReference>
<keyword evidence="3 11" id="KW-1134">Transmembrane beta strand</keyword>
<evidence type="ECO:0000256" key="2">
    <source>
        <dbReference type="ARBA" id="ARBA00022448"/>
    </source>
</evidence>
<feature type="signal peptide" evidence="13">
    <location>
        <begin position="1"/>
        <end position="21"/>
    </location>
</feature>
<dbReference type="EMBL" id="VYQA01000001">
    <property type="protein sequence ID" value="KAA9033787.1"/>
    <property type="molecule type" value="Genomic_DNA"/>
</dbReference>
<evidence type="ECO:0000313" key="19">
    <source>
        <dbReference type="Proteomes" id="UP000326364"/>
    </source>
</evidence>
<evidence type="ECO:0000313" key="18">
    <source>
        <dbReference type="Proteomes" id="UP000325933"/>
    </source>
</evidence>
<feature type="chain" id="PRO_5023838740" evidence="13">
    <location>
        <begin position="22"/>
        <end position="761"/>
    </location>
</feature>
<evidence type="ECO:0000256" key="10">
    <source>
        <dbReference type="ARBA" id="ARBA00023237"/>
    </source>
</evidence>
<evidence type="ECO:0000256" key="7">
    <source>
        <dbReference type="ARBA" id="ARBA00023065"/>
    </source>
</evidence>
<comment type="similarity">
    <text evidence="11 12">Belongs to the TonB-dependent receptor family.</text>
</comment>
<keyword evidence="7" id="KW-0406">Ion transport</keyword>
<dbReference type="PROSITE" id="PS52016">
    <property type="entry name" value="TONB_DEPENDENT_REC_3"/>
    <property type="match status" value="1"/>
</dbReference>
<comment type="subcellular location">
    <subcellularLocation>
        <location evidence="1 11">Cell outer membrane</location>
        <topology evidence="1 11">Multi-pass membrane protein</topology>
    </subcellularLocation>
</comment>
<dbReference type="InterPro" id="IPR036942">
    <property type="entry name" value="Beta-barrel_TonB_sf"/>
</dbReference>
<evidence type="ECO:0000256" key="9">
    <source>
        <dbReference type="ARBA" id="ARBA00023136"/>
    </source>
</evidence>
<keyword evidence="4" id="KW-0410">Iron transport</keyword>
<evidence type="ECO:0000256" key="1">
    <source>
        <dbReference type="ARBA" id="ARBA00004571"/>
    </source>
</evidence>
<dbReference type="EMBL" id="VYQB01000001">
    <property type="protein sequence ID" value="KAA9021425.1"/>
    <property type="molecule type" value="Genomic_DNA"/>
</dbReference>
<evidence type="ECO:0000256" key="5">
    <source>
        <dbReference type="ARBA" id="ARBA00022692"/>
    </source>
</evidence>
<dbReference type="Proteomes" id="UP000326364">
    <property type="component" value="Unassembled WGS sequence"/>
</dbReference>
<dbReference type="CDD" id="cd01347">
    <property type="entry name" value="ligand_gated_channel"/>
    <property type="match status" value="1"/>
</dbReference>
<dbReference type="PANTHER" id="PTHR32552:SF81">
    <property type="entry name" value="TONB-DEPENDENT OUTER MEMBRANE RECEPTOR"/>
    <property type="match status" value="1"/>
</dbReference>
<keyword evidence="17" id="KW-0675">Receptor</keyword>
<evidence type="ECO:0000256" key="6">
    <source>
        <dbReference type="ARBA" id="ARBA00023004"/>
    </source>
</evidence>
<evidence type="ECO:0000259" key="15">
    <source>
        <dbReference type="Pfam" id="PF07715"/>
    </source>
</evidence>
<keyword evidence="6" id="KW-0408">Iron</keyword>
<evidence type="ECO:0000256" key="13">
    <source>
        <dbReference type="SAM" id="SignalP"/>
    </source>
</evidence>
<evidence type="ECO:0000313" key="16">
    <source>
        <dbReference type="EMBL" id="KAA9021425.1"/>
    </source>
</evidence>
<name>A0A5J5I8S4_9SPHN</name>
<comment type="caution">
    <text evidence="17">The sequence shown here is derived from an EMBL/GenBank/DDBJ whole genome shotgun (WGS) entry which is preliminary data.</text>
</comment>
<keyword evidence="10 11" id="KW-0998">Cell outer membrane</keyword>
<dbReference type="PANTHER" id="PTHR32552">
    <property type="entry name" value="FERRICHROME IRON RECEPTOR-RELATED"/>
    <property type="match status" value="1"/>
</dbReference>
<accession>A0A5J5I8S4</accession>
<feature type="domain" description="TonB-dependent receptor plug" evidence="15">
    <location>
        <begin position="50"/>
        <end position="157"/>
    </location>
</feature>
<dbReference type="InterPro" id="IPR012910">
    <property type="entry name" value="Plug_dom"/>
</dbReference>
<keyword evidence="2 11" id="KW-0813">Transport</keyword>
<dbReference type="AlphaFoldDB" id="A0A5J5I8S4"/>
<dbReference type="InterPro" id="IPR000531">
    <property type="entry name" value="Beta-barrel_TonB"/>
</dbReference>
<sequence>MLSRFLGSALLLAGTAPLAYSQTPAATNPAASSADSGDIIVTGQKTNRTLQETPASVAVVTSESISNQNLISVYDILERTPNLAVDGNKTTFSIRGIDAFSVSGGGDGALASVYLDGAVMPRTALTAGPLDLYDIAQVEVFRGPQSTVQGRNALAGAVIIRTTDPSYEWTGRFRALMTDKDGQRRVGAAIGGPLVDGQLAFRLAGEIARADGLIHNVTTHRDADRRESETLRAKLLLTPDFLPALRVVATFMHDRHQRGTFYSEFQAPYDGRDRIATEDVMDRQTVKSDIGTVEIGYDLGGGLSLTSVTNYSDIRFRSIADPDRGPTPGQTSRVYDPVKTFQQELRFNIDKSWVHGLIGGYYLRDDNRGYQFEATQSLNLTRLGVDRQLLAMGLPQATVNAVLNLYGGVVPIRNSLSQPRLTENYAGFADLTFPVTDRFRINAGLRYDHETQERGATQTVVIDRALPDPANLSIPALAPIITQLNAILRATAANANSVEPVRPVTYTAWLPKIGLTYDLAQDVSLSFTAQRGYRAGGAGLNQQRAQAYDFNPEYTWNYEFALRSEWFDRRLTLNANAYWIDWKDQQVSVQLTPGAVFDTQVVNAGKSRLYGVEVELSGRPTPTLNLYAGAGYSNTKFQEFNVMIGSLSAAAQGNEFARAPHWTISGGATFHHPNGLFANLNANYRSAYYQDTVDQAFRDIPGRTLVNAKIGWQGEHVGAFLTATNIFDVQKPSQFFTDFDRRVRGTFIEPRILGLSFEGRF</sequence>
<proteinExistence type="inferred from homology"/>
<feature type="domain" description="TonB-dependent receptor-like beta-barrel" evidence="14">
    <location>
        <begin position="258"/>
        <end position="726"/>
    </location>
</feature>
<dbReference type="Proteomes" id="UP000325933">
    <property type="component" value="Unassembled WGS sequence"/>
</dbReference>
<dbReference type="GO" id="GO:0009279">
    <property type="term" value="C:cell outer membrane"/>
    <property type="evidence" value="ECO:0007669"/>
    <property type="project" value="UniProtKB-SubCell"/>
</dbReference>
<protein>
    <submittedName>
        <fullName evidence="17">TonB-dependent receptor</fullName>
    </submittedName>
</protein>
<dbReference type="InterPro" id="IPR039426">
    <property type="entry name" value="TonB-dep_rcpt-like"/>
</dbReference>
<keyword evidence="9 11" id="KW-0472">Membrane</keyword>
<evidence type="ECO:0000256" key="3">
    <source>
        <dbReference type="ARBA" id="ARBA00022452"/>
    </source>
</evidence>
<evidence type="ECO:0000313" key="17">
    <source>
        <dbReference type="EMBL" id="KAA9033787.1"/>
    </source>
</evidence>
<reference evidence="18 19" key="1">
    <citation type="submission" date="2019-09" db="EMBL/GenBank/DDBJ databases">
        <authorList>
            <person name="Feng G."/>
        </authorList>
    </citation>
    <scope>NUCLEOTIDE SEQUENCE [LARGE SCALE GENOMIC DNA]</scope>
    <source>
        <strain evidence="17 18">KACC 19283</strain>
        <strain evidence="16 19">KACC 19284</strain>
    </source>
</reference>
<dbReference type="Pfam" id="PF07715">
    <property type="entry name" value="Plug"/>
    <property type="match status" value="1"/>
</dbReference>
<dbReference type="RefSeq" id="WP_120253251.1">
    <property type="nucleotide sequence ID" value="NZ_VYPZ01000001.1"/>
</dbReference>
<keyword evidence="8 12" id="KW-0798">TonB box</keyword>
<keyword evidence="5 11" id="KW-0812">Transmembrane</keyword>
<gene>
    <name evidence="17" type="ORF">F4U95_01640</name>
    <name evidence="16" type="ORF">F4U96_01640</name>
</gene>
<organism evidence="17 18">
    <name type="scientific">Sphingobium limneticum</name>
    <dbReference type="NCBI Taxonomy" id="1007511"/>
    <lineage>
        <taxon>Bacteria</taxon>
        <taxon>Pseudomonadati</taxon>
        <taxon>Pseudomonadota</taxon>
        <taxon>Alphaproteobacteria</taxon>
        <taxon>Sphingomonadales</taxon>
        <taxon>Sphingomonadaceae</taxon>
        <taxon>Sphingobium</taxon>
    </lineage>
</organism>
<keyword evidence="13" id="KW-0732">Signal</keyword>
<dbReference type="GO" id="GO:0006826">
    <property type="term" value="P:iron ion transport"/>
    <property type="evidence" value="ECO:0007669"/>
    <property type="project" value="UniProtKB-KW"/>
</dbReference>
<evidence type="ECO:0000256" key="4">
    <source>
        <dbReference type="ARBA" id="ARBA00022496"/>
    </source>
</evidence>
<evidence type="ECO:0000256" key="12">
    <source>
        <dbReference type="RuleBase" id="RU003357"/>
    </source>
</evidence>
<dbReference type="Gene3D" id="2.40.170.20">
    <property type="entry name" value="TonB-dependent receptor, beta-barrel domain"/>
    <property type="match status" value="1"/>
</dbReference>
<evidence type="ECO:0000256" key="11">
    <source>
        <dbReference type="PROSITE-ProRule" id="PRU01360"/>
    </source>
</evidence>
<evidence type="ECO:0000256" key="8">
    <source>
        <dbReference type="ARBA" id="ARBA00023077"/>
    </source>
</evidence>
<evidence type="ECO:0000259" key="14">
    <source>
        <dbReference type="Pfam" id="PF00593"/>
    </source>
</evidence>
<dbReference type="SUPFAM" id="SSF56935">
    <property type="entry name" value="Porins"/>
    <property type="match status" value="1"/>
</dbReference>